<protein>
    <submittedName>
        <fullName evidence="1">Uncharacterized protein</fullName>
    </submittedName>
</protein>
<dbReference type="EMBL" id="GBRH01225548">
    <property type="protein sequence ID" value="JAD72347.1"/>
    <property type="molecule type" value="Transcribed_RNA"/>
</dbReference>
<sequence length="31" mass="3569">MNCVPFYSPQHQCVSKQGTWAVFLFTVAYES</sequence>
<evidence type="ECO:0000313" key="1">
    <source>
        <dbReference type="EMBL" id="JAD72347.1"/>
    </source>
</evidence>
<reference evidence="1" key="2">
    <citation type="journal article" date="2015" name="Data Brief">
        <title>Shoot transcriptome of the giant reed, Arundo donax.</title>
        <authorList>
            <person name="Barrero R.A."/>
            <person name="Guerrero F.D."/>
            <person name="Moolhuijzen P."/>
            <person name="Goolsby J.A."/>
            <person name="Tidwell J."/>
            <person name="Bellgard S.E."/>
            <person name="Bellgard M.I."/>
        </authorList>
    </citation>
    <scope>NUCLEOTIDE SEQUENCE</scope>
    <source>
        <tissue evidence="1">Shoot tissue taken approximately 20 cm above the soil surface</tissue>
    </source>
</reference>
<dbReference type="AlphaFoldDB" id="A0A0A9TEE7"/>
<accession>A0A0A9TEE7</accession>
<organism evidence="1">
    <name type="scientific">Arundo donax</name>
    <name type="common">Giant reed</name>
    <name type="synonym">Donax arundinaceus</name>
    <dbReference type="NCBI Taxonomy" id="35708"/>
    <lineage>
        <taxon>Eukaryota</taxon>
        <taxon>Viridiplantae</taxon>
        <taxon>Streptophyta</taxon>
        <taxon>Embryophyta</taxon>
        <taxon>Tracheophyta</taxon>
        <taxon>Spermatophyta</taxon>
        <taxon>Magnoliopsida</taxon>
        <taxon>Liliopsida</taxon>
        <taxon>Poales</taxon>
        <taxon>Poaceae</taxon>
        <taxon>PACMAD clade</taxon>
        <taxon>Arundinoideae</taxon>
        <taxon>Arundineae</taxon>
        <taxon>Arundo</taxon>
    </lineage>
</organism>
<name>A0A0A9TEE7_ARUDO</name>
<proteinExistence type="predicted"/>
<reference evidence="1" key="1">
    <citation type="submission" date="2014-09" db="EMBL/GenBank/DDBJ databases">
        <authorList>
            <person name="Magalhaes I.L.F."/>
            <person name="Oliveira U."/>
            <person name="Santos F.R."/>
            <person name="Vidigal T.H.D.A."/>
            <person name="Brescovit A.D."/>
            <person name="Santos A.J."/>
        </authorList>
    </citation>
    <scope>NUCLEOTIDE SEQUENCE</scope>
    <source>
        <tissue evidence="1">Shoot tissue taken approximately 20 cm above the soil surface</tissue>
    </source>
</reference>